<dbReference type="FunFam" id="1.10.1200.10:FF:000016">
    <property type="entry name" value="Non-ribosomal peptide synthase"/>
    <property type="match status" value="1"/>
</dbReference>
<dbReference type="GO" id="GO:0047527">
    <property type="term" value="F:2,3-dihydroxybenzoate-serine ligase activity"/>
    <property type="evidence" value="ECO:0007669"/>
    <property type="project" value="TreeGrafter"/>
</dbReference>
<dbReference type="Gene3D" id="3.40.50.1820">
    <property type="entry name" value="alpha/beta hydrolase"/>
    <property type="match status" value="1"/>
</dbReference>
<dbReference type="FunFam" id="3.30.300.30:FF:000010">
    <property type="entry name" value="Enterobactin synthetase component F"/>
    <property type="match status" value="1"/>
</dbReference>
<dbReference type="InterPro" id="IPR025110">
    <property type="entry name" value="AMP-bd_C"/>
</dbReference>
<dbReference type="GO" id="GO:0008610">
    <property type="term" value="P:lipid biosynthetic process"/>
    <property type="evidence" value="ECO:0007669"/>
    <property type="project" value="UniProtKB-ARBA"/>
</dbReference>
<dbReference type="PANTHER" id="PTHR45527">
    <property type="entry name" value="NONRIBOSOMAL PEPTIDE SYNTHETASE"/>
    <property type="match status" value="1"/>
</dbReference>
<dbReference type="InterPro" id="IPR001242">
    <property type="entry name" value="Condensation_dom"/>
</dbReference>
<dbReference type="RefSeq" id="WP_184831409.1">
    <property type="nucleotide sequence ID" value="NZ_JACHMN010000001.1"/>
</dbReference>
<comment type="caution">
    <text evidence="5">The sequence shown here is derived from an EMBL/GenBank/DDBJ whole genome shotgun (WGS) entry which is preliminary data.</text>
</comment>
<dbReference type="InterPro" id="IPR010071">
    <property type="entry name" value="AA_adenyl_dom"/>
</dbReference>
<comment type="cofactor">
    <cofactor evidence="1">
        <name>pantetheine 4'-phosphate</name>
        <dbReference type="ChEBI" id="CHEBI:47942"/>
    </cofactor>
</comment>
<proteinExistence type="predicted"/>
<gene>
    <name evidence="5" type="ORF">F4553_000463</name>
</gene>
<evidence type="ECO:0000256" key="1">
    <source>
        <dbReference type="ARBA" id="ARBA00001957"/>
    </source>
</evidence>
<dbReference type="FunFam" id="3.40.50.980:FF:000001">
    <property type="entry name" value="Non-ribosomal peptide synthetase"/>
    <property type="match status" value="1"/>
</dbReference>
<keyword evidence="6" id="KW-1185">Reference proteome</keyword>
<protein>
    <submittedName>
        <fullName evidence="5">Amino acid adenylation domain-containing protein</fullName>
    </submittedName>
</protein>
<name>A0A841BFL5_9ACTN</name>
<dbReference type="GO" id="GO:0043041">
    <property type="term" value="P:amino acid activation for nonribosomal peptide biosynthetic process"/>
    <property type="evidence" value="ECO:0007669"/>
    <property type="project" value="TreeGrafter"/>
</dbReference>
<dbReference type="Gene3D" id="3.30.559.10">
    <property type="entry name" value="Chloramphenicol acetyltransferase-like domain"/>
    <property type="match status" value="1"/>
</dbReference>
<dbReference type="InterPro" id="IPR023213">
    <property type="entry name" value="CAT-like_dom_sf"/>
</dbReference>
<dbReference type="FunFam" id="2.30.38.10:FF:000001">
    <property type="entry name" value="Non-ribosomal peptide synthetase PvdI"/>
    <property type="match status" value="1"/>
</dbReference>
<dbReference type="SUPFAM" id="SSF56801">
    <property type="entry name" value="Acetyl-CoA synthetase-like"/>
    <property type="match status" value="1"/>
</dbReference>
<dbReference type="Gene3D" id="3.30.559.30">
    <property type="entry name" value="Nonribosomal peptide synthetase, condensation domain"/>
    <property type="match status" value="1"/>
</dbReference>
<dbReference type="SMART" id="SM00823">
    <property type="entry name" value="PKS_PP"/>
    <property type="match status" value="1"/>
</dbReference>
<dbReference type="Gene3D" id="2.30.38.10">
    <property type="entry name" value="Luciferase, Domain 3"/>
    <property type="match status" value="1"/>
</dbReference>
<dbReference type="GO" id="GO:0005829">
    <property type="term" value="C:cytosol"/>
    <property type="evidence" value="ECO:0007669"/>
    <property type="project" value="TreeGrafter"/>
</dbReference>
<dbReference type="GO" id="GO:0009239">
    <property type="term" value="P:enterobactin biosynthetic process"/>
    <property type="evidence" value="ECO:0007669"/>
    <property type="project" value="TreeGrafter"/>
</dbReference>
<dbReference type="FunFam" id="3.30.559.30:FF:000001">
    <property type="entry name" value="Non-ribosomal peptide synthetase"/>
    <property type="match status" value="1"/>
</dbReference>
<evidence type="ECO:0000313" key="5">
    <source>
        <dbReference type="EMBL" id="MBB5867084.1"/>
    </source>
</evidence>
<dbReference type="Pfam" id="PF00550">
    <property type="entry name" value="PP-binding"/>
    <property type="match status" value="1"/>
</dbReference>
<dbReference type="PANTHER" id="PTHR45527:SF1">
    <property type="entry name" value="FATTY ACID SYNTHASE"/>
    <property type="match status" value="1"/>
</dbReference>
<dbReference type="GO" id="GO:0031177">
    <property type="term" value="F:phosphopantetheine binding"/>
    <property type="evidence" value="ECO:0007669"/>
    <property type="project" value="InterPro"/>
</dbReference>
<dbReference type="PROSITE" id="PS50075">
    <property type="entry name" value="CARRIER"/>
    <property type="match status" value="1"/>
</dbReference>
<accession>A0A841BFL5</accession>
<dbReference type="SUPFAM" id="SSF47336">
    <property type="entry name" value="ACP-like"/>
    <property type="match status" value="1"/>
</dbReference>
<dbReference type="GO" id="GO:0072330">
    <property type="term" value="P:monocarboxylic acid biosynthetic process"/>
    <property type="evidence" value="ECO:0007669"/>
    <property type="project" value="UniProtKB-ARBA"/>
</dbReference>
<feature type="domain" description="Carrier" evidence="4">
    <location>
        <begin position="961"/>
        <end position="1036"/>
    </location>
</feature>
<reference evidence="5 6" key="1">
    <citation type="submission" date="2020-08" db="EMBL/GenBank/DDBJ databases">
        <title>Sequencing the genomes of 1000 actinobacteria strains.</title>
        <authorList>
            <person name="Klenk H.-P."/>
        </authorList>
    </citation>
    <scope>NUCLEOTIDE SEQUENCE [LARGE SCALE GENOMIC DNA]</scope>
    <source>
        <strain evidence="5 6">DSM 45362</strain>
    </source>
</reference>
<evidence type="ECO:0000259" key="4">
    <source>
        <dbReference type="PROSITE" id="PS50075"/>
    </source>
</evidence>
<dbReference type="InterPro" id="IPR009081">
    <property type="entry name" value="PP-bd_ACP"/>
</dbReference>
<dbReference type="InterPro" id="IPR020806">
    <property type="entry name" value="PKS_PP-bd"/>
</dbReference>
<dbReference type="Pfam" id="PF13193">
    <property type="entry name" value="AMP-binding_C"/>
    <property type="match status" value="1"/>
</dbReference>
<dbReference type="InterPro" id="IPR020845">
    <property type="entry name" value="AMP-binding_CS"/>
</dbReference>
<dbReference type="Pfam" id="PF00668">
    <property type="entry name" value="Condensation"/>
    <property type="match status" value="1"/>
</dbReference>
<dbReference type="NCBIfam" id="TIGR01733">
    <property type="entry name" value="AA-adenyl-dom"/>
    <property type="match status" value="1"/>
</dbReference>
<keyword evidence="3" id="KW-0597">Phosphoprotein</keyword>
<dbReference type="Gene3D" id="3.40.50.980">
    <property type="match status" value="2"/>
</dbReference>
<dbReference type="Proteomes" id="UP000587527">
    <property type="component" value="Unassembled WGS sequence"/>
</dbReference>
<sequence>MIPLSFAQQRLWFLDKMEGPSFTYNAPLALRLRGPLDRGALRAALHDVVGRHEALRTLFVEVDERPMQRILDLDEVDLHFTVVECDPDALTGLLETAARHRFDLARELPVRPTVYSVAPDDNVLMLALHHIVSDGWSLGPLLRDLNTAYAARCTGAEPQWDELAVQYSDYTLWQLELLGDENDPDSVFARQLDYWARTLAGAPEELPLPLDRPRPPTASFQGGSVQFDLSPATHAKLADLARSHNVTTFMIMQAALAALLTRTGSGTDIPIGSPIAGRTDEALDDLVGFFVNTLVLRTDTSGDPTFAELLARVRSTVLAAYAHQEVPFERVVEVLNPARSLARQPLFQVMLVLQNNAEAKLALGDLDVTDESFDLTVAKFDLTVTLEERAAAGGLNGWVEYATDIIDRATAQQIADRFVRLVDAVAADPHTPIGRVELMSDAERDLVLGTWNGPVVDVPAHLTVHELFEQQAEWTPSSTALAFEDATITYAELNAKANQLAGYLRDTGVRPGVLVGVHLERGFDLMIAALAVLKAGGGYTLLDPRFPAERLRVAIAEANAPIVVTHSGLADKLGSGVTISLDTVAPLLAARPTGNLDTIATADDIACVMFTSGSTGRPKGVASPHRALVGTVLGQDYVDFGADEVFLQCAPVSWDAFVLELYGALLHGALCVLQPGQNPEPEAIAALVAKHGVTMLQMSASLFNFMLDEYPDVYTRLTWAMTAGEAASAAHVERALAKFPQLRVCNGYGPAESMGLTTAYTITEVAGASVPIGRPLANKTGYVLDGQLRLVPPGVPGELYVGGIGLANGYVNRTTLTAERFVANPYGQPGERIYRTGDLVRWNRDGQLEFLTRADDQVKIRGFRVELGEVEAVLRQAPGVSEVAVIARTGHLGAKMLAAYLVGDQGMDTTVVRHYIGQLLPDYMVPAAFTTLAALPLTPNGKLDRRALPEPDLAAPVASRAPSTPQETALAALFAEVLGLPEVGVDDNFFERGGHSLLATRLISRARTQLGVELTIQAIFEAPTVAGLAGRLGQAEKARPTLKRRVKE</sequence>
<dbReference type="AlphaFoldDB" id="A0A841BFL5"/>
<dbReference type="CDD" id="cd12117">
    <property type="entry name" value="A_NRPS_Srf_like"/>
    <property type="match status" value="1"/>
</dbReference>
<dbReference type="SUPFAM" id="SSF52777">
    <property type="entry name" value="CoA-dependent acyltransferases"/>
    <property type="match status" value="2"/>
</dbReference>
<dbReference type="Pfam" id="PF00501">
    <property type="entry name" value="AMP-binding"/>
    <property type="match status" value="1"/>
</dbReference>
<dbReference type="GO" id="GO:0009366">
    <property type="term" value="C:enterobactin synthetase complex"/>
    <property type="evidence" value="ECO:0007669"/>
    <property type="project" value="TreeGrafter"/>
</dbReference>
<organism evidence="5 6">
    <name type="scientific">Allocatelliglobosispora scoriae</name>
    <dbReference type="NCBI Taxonomy" id="643052"/>
    <lineage>
        <taxon>Bacteria</taxon>
        <taxon>Bacillati</taxon>
        <taxon>Actinomycetota</taxon>
        <taxon>Actinomycetes</taxon>
        <taxon>Micromonosporales</taxon>
        <taxon>Micromonosporaceae</taxon>
        <taxon>Allocatelliglobosispora</taxon>
    </lineage>
</organism>
<dbReference type="InterPro" id="IPR036736">
    <property type="entry name" value="ACP-like_sf"/>
</dbReference>
<dbReference type="EMBL" id="JACHMN010000001">
    <property type="protein sequence ID" value="MBB5867084.1"/>
    <property type="molecule type" value="Genomic_DNA"/>
</dbReference>
<dbReference type="InterPro" id="IPR000873">
    <property type="entry name" value="AMP-dep_synth/lig_dom"/>
</dbReference>
<dbReference type="InterPro" id="IPR029058">
    <property type="entry name" value="AB_hydrolase_fold"/>
</dbReference>
<dbReference type="PROSITE" id="PS00455">
    <property type="entry name" value="AMP_BINDING"/>
    <property type="match status" value="1"/>
</dbReference>
<evidence type="ECO:0000313" key="6">
    <source>
        <dbReference type="Proteomes" id="UP000587527"/>
    </source>
</evidence>
<evidence type="ECO:0000256" key="2">
    <source>
        <dbReference type="ARBA" id="ARBA00022450"/>
    </source>
</evidence>
<keyword evidence="2" id="KW-0596">Phosphopantetheine</keyword>
<dbReference type="Gene3D" id="3.30.300.30">
    <property type="match status" value="1"/>
</dbReference>
<evidence type="ECO:0000256" key="3">
    <source>
        <dbReference type="ARBA" id="ARBA00022553"/>
    </source>
</evidence>
<dbReference type="InterPro" id="IPR045851">
    <property type="entry name" value="AMP-bd_C_sf"/>
</dbReference>
<dbReference type="CDD" id="cd19540">
    <property type="entry name" value="LCL_NRPS-like"/>
    <property type="match status" value="1"/>
</dbReference>